<protein>
    <submittedName>
        <fullName evidence="2">2-nitropropane dioxygenase</fullName>
    </submittedName>
</protein>
<dbReference type="Pfam" id="PF03060">
    <property type="entry name" value="NMO"/>
    <property type="match status" value="1"/>
</dbReference>
<dbReference type="SUPFAM" id="SSF51412">
    <property type="entry name" value="Inosine monophosphate dehydrogenase (IMPDH)"/>
    <property type="match status" value="1"/>
</dbReference>
<evidence type="ECO:0000259" key="1">
    <source>
        <dbReference type="Pfam" id="PF21607"/>
    </source>
</evidence>
<dbReference type="InterPro" id="IPR049489">
    <property type="entry name" value="FabD-like_helical_ins"/>
</dbReference>
<feature type="domain" description="[Acyl-carrier-protein] S-malonyltransferase-like inserted helical" evidence="1">
    <location>
        <begin position="387"/>
        <end position="466"/>
    </location>
</feature>
<reference evidence="2 3" key="1">
    <citation type="submission" date="2018-03" db="EMBL/GenBank/DDBJ databases">
        <title>Ahniella affigens gen. nov., sp. nov., a gammaproteobacterium isolated from sandy soil near a stream.</title>
        <authorList>
            <person name="Ko Y."/>
            <person name="Kim J.-H."/>
        </authorList>
    </citation>
    <scope>NUCLEOTIDE SEQUENCE [LARGE SCALE GENOMIC DNA]</scope>
    <source>
        <strain evidence="2 3">D13</strain>
    </source>
</reference>
<keyword evidence="3" id="KW-1185">Reference proteome</keyword>
<name>A0A2P1PSB6_9GAMM</name>
<dbReference type="InterPro" id="IPR013785">
    <property type="entry name" value="Aldolase_TIM"/>
</dbReference>
<dbReference type="Pfam" id="PF21607">
    <property type="entry name" value="FabD_helical_ins"/>
    <property type="match status" value="1"/>
</dbReference>
<keyword evidence="2" id="KW-0560">Oxidoreductase</keyword>
<dbReference type="InterPro" id="IPR014179">
    <property type="entry name" value="PfaD-like_TIM-barrel"/>
</dbReference>
<dbReference type="NCBIfam" id="TIGR02814">
    <property type="entry name" value="pfaD_fam"/>
    <property type="match status" value="1"/>
</dbReference>
<gene>
    <name evidence="2" type="ORF">C7S18_11205</name>
</gene>
<dbReference type="KEGG" id="xba:C7S18_11205"/>
<evidence type="ECO:0000313" key="2">
    <source>
        <dbReference type="EMBL" id="AVP97731.1"/>
    </source>
</evidence>
<dbReference type="Gene3D" id="3.20.20.70">
    <property type="entry name" value="Aldolase class I"/>
    <property type="match status" value="1"/>
</dbReference>
<dbReference type="EMBL" id="CP027860">
    <property type="protein sequence ID" value="AVP97731.1"/>
    <property type="molecule type" value="Genomic_DNA"/>
</dbReference>
<evidence type="ECO:0000313" key="3">
    <source>
        <dbReference type="Proteomes" id="UP000241074"/>
    </source>
</evidence>
<dbReference type="RefSeq" id="WP_106891651.1">
    <property type="nucleotide sequence ID" value="NZ_CP027860.1"/>
</dbReference>
<dbReference type="GO" id="GO:0051213">
    <property type="term" value="F:dioxygenase activity"/>
    <property type="evidence" value="ECO:0007669"/>
    <property type="project" value="UniProtKB-KW"/>
</dbReference>
<dbReference type="PANTHER" id="PTHR32332">
    <property type="entry name" value="2-NITROPROPANE DIOXYGENASE"/>
    <property type="match status" value="1"/>
</dbReference>
<organism evidence="2 3">
    <name type="scientific">Ahniella affigens</name>
    <dbReference type="NCBI Taxonomy" id="2021234"/>
    <lineage>
        <taxon>Bacteria</taxon>
        <taxon>Pseudomonadati</taxon>
        <taxon>Pseudomonadota</taxon>
        <taxon>Gammaproteobacteria</taxon>
        <taxon>Lysobacterales</taxon>
        <taxon>Rhodanobacteraceae</taxon>
        <taxon>Ahniella</taxon>
    </lineage>
</organism>
<dbReference type="PANTHER" id="PTHR32332:SF20">
    <property type="entry name" value="2-NITROPROPANE DIOXYGENASE-LIKE PROTEIN"/>
    <property type="match status" value="1"/>
</dbReference>
<accession>A0A2P1PSB6</accession>
<dbReference type="Proteomes" id="UP000241074">
    <property type="component" value="Chromosome"/>
</dbReference>
<reference evidence="2 3" key="2">
    <citation type="submission" date="2018-03" db="EMBL/GenBank/DDBJ databases">
        <authorList>
            <person name="Keele B.F."/>
        </authorList>
    </citation>
    <scope>NUCLEOTIDE SEQUENCE [LARGE SCALE GENOMIC DNA]</scope>
    <source>
        <strain evidence="2 3">D13</strain>
    </source>
</reference>
<dbReference type="OrthoDB" id="9808564at2"/>
<keyword evidence="2" id="KW-0223">Dioxygenase</keyword>
<sequence>MTESAAAPSSVLLQPSFGEAALLAALADPRQALSVLEDRASGRIGISAAGPADCVGATDLNWLGSLPGLYPEWLGERSFQETHGTRFAYIGGAMANGIASIAYVIELAKAGCLGFFGAAGLSAARVEAAIVELKNTLDPLGLPWGVNLIHSPAEPLLEDGLVDLFLKHGVRLIEASAFMAMSPAIVRYAASGLYRDDSGQIQRRNFVIGKISREEVARRFLETPPKAMLDALVTAGKLTASEAELAAQLPIADDLTCEADSGGHTDNRPLTALVPCILTLRDQILRQRGDARTIRIGAAGGIGTPGAAAAAFAMGAAYVQTGSVNQACVESGLHPRGRSMLAKVGMADVIMAPAADMFEMGVDVQVLKRGSLFAVRARKLYELYRTYPSFDAIPAEDREKVEKQMLRNDFASAWASTREFWLKREPKQVERAERDPKHLMALVFRSYLGLASRWAIDGLDDRESDYQIWCGPAMGAFNRWVEGSFLEVPEARTVAQVARNLLEGAAVLTRAQQLRTFGINMPSAAFDFRPRPLAAAPTGHSHAT</sequence>
<proteinExistence type="predicted"/>
<dbReference type="AlphaFoldDB" id="A0A2P1PSB6"/>